<dbReference type="InterPro" id="IPR011989">
    <property type="entry name" value="ARM-like"/>
</dbReference>
<dbReference type="SUPFAM" id="SSF48371">
    <property type="entry name" value="ARM repeat"/>
    <property type="match status" value="1"/>
</dbReference>
<dbReference type="SUPFAM" id="SSF53649">
    <property type="entry name" value="Alkaline phosphatase-like"/>
    <property type="match status" value="1"/>
</dbReference>
<evidence type="ECO:0000256" key="1">
    <source>
        <dbReference type="ARBA" id="ARBA00008779"/>
    </source>
</evidence>
<feature type="domain" description="Sulfatase N-terminal" evidence="5">
    <location>
        <begin position="6"/>
        <end position="274"/>
    </location>
</feature>
<comment type="caution">
    <text evidence="6">The sequence shown here is derived from an EMBL/GenBank/DDBJ whole genome shotgun (WGS) entry which is preliminary data.</text>
</comment>
<dbReference type="InterPro" id="IPR024607">
    <property type="entry name" value="Sulfatase_CS"/>
</dbReference>
<dbReference type="RefSeq" id="WP_215919370.1">
    <property type="nucleotide sequence ID" value="NZ_JAHKNI010000007.1"/>
</dbReference>
<dbReference type="EMBL" id="JAHKNI010000007">
    <property type="protein sequence ID" value="MBU3064287.1"/>
    <property type="molecule type" value="Genomic_DNA"/>
</dbReference>
<evidence type="ECO:0000256" key="2">
    <source>
        <dbReference type="ARBA" id="ARBA00022723"/>
    </source>
</evidence>
<dbReference type="PROSITE" id="PS00523">
    <property type="entry name" value="SULFATASE_1"/>
    <property type="match status" value="1"/>
</dbReference>
<evidence type="ECO:0000313" key="6">
    <source>
        <dbReference type="EMBL" id="MBU3064287.1"/>
    </source>
</evidence>
<evidence type="ECO:0000256" key="4">
    <source>
        <dbReference type="ARBA" id="ARBA00022837"/>
    </source>
</evidence>
<keyword evidence="2" id="KW-0479">Metal-binding</keyword>
<dbReference type="Gene3D" id="1.25.10.10">
    <property type="entry name" value="Leucine-rich Repeat Variant"/>
    <property type="match status" value="1"/>
</dbReference>
<evidence type="ECO:0000256" key="3">
    <source>
        <dbReference type="ARBA" id="ARBA00022801"/>
    </source>
</evidence>
<gene>
    <name evidence="6" type="ORF">KO481_22485</name>
</gene>
<comment type="similarity">
    <text evidence="1">Belongs to the sulfatase family.</text>
</comment>
<dbReference type="Gene3D" id="3.40.720.10">
    <property type="entry name" value="Alkaline Phosphatase, subunit A"/>
    <property type="match status" value="1"/>
</dbReference>
<dbReference type="CDD" id="cd16027">
    <property type="entry name" value="SGSH"/>
    <property type="match status" value="1"/>
</dbReference>
<reference evidence="6 7" key="1">
    <citation type="submission" date="2021-06" db="EMBL/GenBank/DDBJ databases">
        <title>Actinomycetes sequencing.</title>
        <authorList>
            <person name="Shan Q."/>
        </authorList>
    </citation>
    <scope>NUCLEOTIDE SEQUENCE [LARGE SCALE GENOMIC DNA]</scope>
    <source>
        <strain evidence="6 7">NEAU-G5</strain>
    </source>
</reference>
<sequence length="629" mass="68467">MPLDRPNILWIVSEDCPPRFGCYGDPLAATPNLDRLAGDGVVFDHAFSVAPVCAPSRFAMLTGLRPESHAPANHMRAAAPMPSWLRTYPEIMRDQGYYCTNNAKTDYNAAVDPDAIWAESSSTAHWRDRAPGAPFLAVFNFDGTHESSVFMPTEPGVDPARVRVPAYLPGTPEIRGDIARYYDRIAAMDAYVGTLLAQLDEDGLTDSTIVIHTSDHGGVNPRSKRFCYDEGLRVPLIVKAPARYAGLFPTPGTRVAAAVTTDRIPATLLELAGAPLPDHMRGKSLARTAFGPDPTYAFGGRNRMDERYDVIRTVRDQRFRYIRNYHPHRPWGQHQPYAWLAAGYQSWETEHLAGRLDEIQSVFWNPKPGVELYDLDTDPDEVHNLAGDPAYTEVERRLAVALREHTLAVHDNGFLPEDSPDEGYDASRVPGAYPLDRVLNVADAVADRTPGDSPLFAAALADPDATVRRWAAIGVLAAGAPDEAVSARLTGIVAAETDPFVLIPCLETLARYAGDKDAVARLTEYIDAAQPRPVRLEALAALTALPDAQLLPHHQAIADAAAGLGGYVSGAARYLLARLDDTYTPNLVLFSFPPETIAQAAKFSPEAAQMMARFQLSGAPAPTGSRGEQ</sequence>
<dbReference type="InterPro" id="IPR017850">
    <property type="entry name" value="Alkaline_phosphatase_core_sf"/>
</dbReference>
<organism evidence="6 7">
    <name type="scientific">Nocardia albiluteola</name>
    <dbReference type="NCBI Taxonomy" id="2842303"/>
    <lineage>
        <taxon>Bacteria</taxon>
        <taxon>Bacillati</taxon>
        <taxon>Actinomycetota</taxon>
        <taxon>Actinomycetes</taxon>
        <taxon>Mycobacteriales</taxon>
        <taxon>Nocardiaceae</taxon>
        <taxon>Nocardia</taxon>
    </lineage>
</organism>
<dbReference type="PANTHER" id="PTHR42693:SF53">
    <property type="entry name" value="ENDO-4-O-SULFATASE"/>
    <property type="match status" value="1"/>
</dbReference>
<proteinExistence type="inferred from homology"/>
<dbReference type="InterPro" id="IPR000917">
    <property type="entry name" value="Sulfatase_N"/>
</dbReference>
<keyword evidence="7" id="KW-1185">Reference proteome</keyword>
<dbReference type="Pfam" id="PF00884">
    <property type="entry name" value="Sulfatase"/>
    <property type="match status" value="1"/>
</dbReference>
<protein>
    <submittedName>
        <fullName evidence="6">Sulfatase-like hydrolase/transferase</fullName>
    </submittedName>
</protein>
<dbReference type="PANTHER" id="PTHR42693">
    <property type="entry name" value="ARYLSULFATASE FAMILY MEMBER"/>
    <property type="match status" value="1"/>
</dbReference>
<dbReference type="InterPro" id="IPR016024">
    <property type="entry name" value="ARM-type_fold"/>
</dbReference>
<evidence type="ECO:0000259" key="5">
    <source>
        <dbReference type="Pfam" id="PF00884"/>
    </source>
</evidence>
<name>A0ABS6B1W8_9NOCA</name>
<dbReference type="Proteomes" id="UP000733379">
    <property type="component" value="Unassembled WGS sequence"/>
</dbReference>
<keyword evidence="4" id="KW-0106">Calcium</keyword>
<evidence type="ECO:0000313" key="7">
    <source>
        <dbReference type="Proteomes" id="UP000733379"/>
    </source>
</evidence>
<accession>A0ABS6B1W8</accession>
<keyword evidence="3" id="KW-0378">Hydrolase</keyword>
<dbReference type="InterPro" id="IPR050738">
    <property type="entry name" value="Sulfatase"/>
</dbReference>